<dbReference type="PANTHER" id="PTHR48228:SF5">
    <property type="entry name" value="ALPHA-METHYLACYL-COA RACEMASE"/>
    <property type="match status" value="1"/>
</dbReference>
<reference evidence="2" key="1">
    <citation type="submission" date="2017-04" db="EMBL/GenBank/DDBJ databases">
        <authorList>
            <person name="Varghese N."/>
            <person name="Submissions S."/>
        </authorList>
    </citation>
    <scope>NUCLEOTIDE SEQUENCE [LARGE SCALE GENOMIC DNA]</scope>
    <source>
        <strain evidence="2">DSM 20463</strain>
    </source>
</reference>
<dbReference type="GO" id="GO:0016740">
    <property type="term" value="F:transferase activity"/>
    <property type="evidence" value="ECO:0007669"/>
    <property type="project" value="UniProtKB-KW"/>
</dbReference>
<dbReference type="STRING" id="573058.SAMN00017477_0227"/>
<dbReference type="Proteomes" id="UP000192368">
    <property type="component" value="Unassembled WGS sequence"/>
</dbReference>
<evidence type="ECO:0000313" key="2">
    <source>
        <dbReference type="Proteomes" id="UP000192368"/>
    </source>
</evidence>
<accession>A0A1W1UGZ7</accession>
<dbReference type="EMBL" id="FWWR01000009">
    <property type="protein sequence ID" value="SMB80366.1"/>
    <property type="molecule type" value="Genomic_DNA"/>
</dbReference>
<dbReference type="InterPro" id="IPR050509">
    <property type="entry name" value="CoA-transferase_III"/>
</dbReference>
<name>A0A1W1UGZ7_PEPAS</name>
<gene>
    <name evidence="1" type="ORF">SAMN00017477_0227</name>
</gene>
<dbReference type="Pfam" id="PF02515">
    <property type="entry name" value="CoA_transf_3"/>
    <property type="match status" value="1"/>
</dbReference>
<keyword evidence="1" id="KW-0808">Transferase</keyword>
<keyword evidence="2" id="KW-1185">Reference proteome</keyword>
<dbReference type="InterPro" id="IPR044855">
    <property type="entry name" value="CoA-Trfase_III_dom3_sf"/>
</dbReference>
<dbReference type="Gene3D" id="3.30.1540.10">
    <property type="entry name" value="formyl-coa transferase, domain 3"/>
    <property type="match status" value="1"/>
</dbReference>
<sequence>MENSLSNLKILDFSTLLPGPYATLMLADMGAEVLKIASKSKYDLVLESGYRAENGKTANLMWLGRNKKSMSLNLKTPEAIEIIKKLILEYDILVEQFRPGVMEKLGLSYETLKEINPKLIYVSISSYGQTGPMKNRAGHDINFLSLSGIMNSSGRKSTGPSLINTQIGDLAGGALHSIIGLLAAVNYRNVTGVGQHVDISMLDALIPLNTLNGINYLSTSEEPKREEEIFNGGNIYDFYQTSDDKYMSVASLEPKFLNSFCEILNLPDLLKEGAFTQNTEIKNNLKSIFKTKTQAEWIEIFSKYDCCVEPVLSYEEAFTSPQVAAREMVVELKDGDKSYRQFANPIKFSVSKNRYDHVGYEIGKDNLNVLKNLGYSEKEIEKLENKDVFK</sequence>
<proteinExistence type="predicted"/>
<dbReference type="AlphaFoldDB" id="A0A1W1UGZ7"/>
<evidence type="ECO:0000313" key="1">
    <source>
        <dbReference type="EMBL" id="SMB80366.1"/>
    </source>
</evidence>
<dbReference type="InterPro" id="IPR003673">
    <property type="entry name" value="CoA-Trfase_fam_III"/>
</dbReference>
<dbReference type="SUPFAM" id="SSF89796">
    <property type="entry name" value="CoA-transferase family III (CaiB/BaiF)"/>
    <property type="match status" value="1"/>
</dbReference>
<protein>
    <submittedName>
        <fullName evidence="1">Crotonobetainyl-CoA:carnitine CoA-transferase CaiB</fullName>
    </submittedName>
</protein>
<dbReference type="InterPro" id="IPR023606">
    <property type="entry name" value="CoA-Trfase_III_dom_1_sf"/>
</dbReference>
<organism evidence="1 2">
    <name type="scientific">Peptoniphilus asaccharolyticus DSM 20463</name>
    <dbReference type="NCBI Taxonomy" id="573058"/>
    <lineage>
        <taxon>Bacteria</taxon>
        <taxon>Bacillati</taxon>
        <taxon>Bacillota</taxon>
        <taxon>Tissierellia</taxon>
        <taxon>Tissierellales</taxon>
        <taxon>Peptoniphilaceae</taxon>
        <taxon>Peptoniphilus</taxon>
    </lineage>
</organism>
<dbReference type="RefSeq" id="WP_200805935.1">
    <property type="nucleotide sequence ID" value="NZ_FWWR01000009.1"/>
</dbReference>
<dbReference type="Gene3D" id="3.40.50.10540">
    <property type="entry name" value="Crotonobetainyl-coa:carnitine coa-transferase, domain 1"/>
    <property type="match status" value="1"/>
</dbReference>
<dbReference type="PANTHER" id="PTHR48228">
    <property type="entry name" value="SUCCINYL-COA--D-CITRAMALATE COA-TRANSFERASE"/>
    <property type="match status" value="1"/>
</dbReference>